<comment type="caution">
    <text evidence="3">The sequence shown here is derived from an EMBL/GenBank/DDBJ whole genome shotgun (WGS) entry which is preliminary data.</text>
</comment>
<gene>
    <name evidence="3" type="ORF">EW145_g7473</name>
</gene>
<dbReference type="OrthoDB" id="10648675at2759"/>
<keyword evidence="4" id="KW-1185">Reference proteome</keyword>
<feature type="transmembrane region" description="Helical" evidence="2">
    <location>
        <begin position="126"/>
        <end position="151"/>
    </location>
</feature>
<keyword evidence="2" id="KW-0812">Transmembrane</keyword>
<evidence type="ECO:0000256" key="1">
    <source>
        <dbReference type="SAM" id="MobiDB-lite"/>
    </source>
</evidence>
<protein>
    <submittedName>
        <fullName evidence="3">Uncharacterized protein</fullName>
    </submittedName>
</protein>
<evidence type="ECO:0000313" key="4">
    <source>
        <dbReference type="Proteomes" id="UP000308199"/>
    </source>
</evidence>
<reference evidence="3 4" key="1">
    <citation type="submission" date="2019-02" db="EMBL/GenBank/DDBJ databases">
        <title>Genome sequencing of the rare red list fungi Phellinidium pouzarii.</title>
        <authorList>
            <person name="Buettner E."/>
            <person name="Kellner H."/>
        </authorList>
    </citation>
    <scope>NUCLEOTIDE SEQUENCE [LARGE SCALE GENOMIC DNA]</scope>
    <source>
        <strain evidence="3 4">DSM 108285</strain>
    </source>
</reference>
<accession>A0A4S4KJP6</accession>
<name>A0A4S4KJP6_9AGAM</name>
<evidence type="ECO:0000313" key="3">
    <source>
        <dbReference type="EMBL" id="THG98176.1"/>
    </source>
</evidence>
<proteinExistence type="predicted"/>
<sequence>MGTTAGSGIATGNMHTGSQSTSSTLPESLLSVWHNTWITSTTIEPTGSLTLEPFPTFGNAAQAALSSSAPSGGTAAASANDSIDSSFSDNADAVPSALPGITGGRGVNVNSTAGEYDPGPEDTGKAFAVAGITAASIIVAVLVLLAIAMYIRSGLSWKPSVNCLIKRKASVSAPASASESSVKQAVEGFFQWGNRAVWRGDLEAASASSGAGARCGGRRGEDGEGMWEEIDIRDPRSGCMEKDNGEWLEAWRRQKESMMADLCMLGGGLEGEGRPCPR</sequence>
<organism evidence="3 4">
    <name type="scientific">Phellinidium pouzarii</name>
    <dbReference type="NCBI Taxonomy" id="167371"/>
    <lineage>
        <taxon>Eukaryota</taxon>
        <taxon>Fungi</taxon>
        <taxon>Dikarya</taxon>
        <taxon>Basidiomycota</taxon>
        <taxon>Agaricomycotina</taxon>
        <taxon>Agaricomycetes</taxon>
        <taxon>Hymenochaetales</taxon>
        <taxon>Hymenochaetaceae</taxon>
        <taxon>Phellinidium</taxon>
    </lineage>
</organism>
<evidence type="ECO:0000256" key="2">
    <source>
        <dbReference type="SAM" id="Phobius"/>
    </source>
</evidence>
<keyword evidence="2" id="KW-1133">Transmembrane helix</keyword>
<dbReference type="EMBL" id="SGPK01000754">
    <property type="protein sequence ID" value="THG98176.1"/>
    <property type="molecule type" value="Genomic_DNA"/>
</dbReference>
<dbReference type="AlphaFoldDB" id="A0A4S4KJP6"/>
<feature type="region of interest" description="Disordered" evidence="1">
    <location>
        <begin position="1"/>
        <end position="24"/>
    </location>
</feature>
<dbReference type="Proteomes" id="UP000308199">
    <property type="component" value="Unassembled WGS sequence"/>
</dbReference>
<keyword evidence="2" id="KW-0472">Membrane</keyword>